<proteinExistence type="inferred from homology"/>
<dbReference type="EMBL" id="CP061839">
    <property type="protein sequence ID" value="QOW60319.1"/>
    <property type="molecule type" value="Genomic_DNA"/>
</dbReference>
<feature type="binding site" evidence="3">
    <location>
        <position position="6"/>
    </location>
    <ligand>
        <name>a divalent metal cation</name>
        <dbReference type="ChEBI" id="CHEBI:60240"/>
        <label>1</label>
    </ligand>
</feature>
<sequence>MFSDSHAHIFSILQKNGGNPSFLKEMQDKGFKFLMDIGTEPGDLKKRREVLVRSFGEKIPEFIRFAAGLWPHALSIAEPEKSIKALKADINTLLAEKPEYCALGECGLDRYWNGHAAENNTEEEKGTADTEGEEFLFKEQLKFAREKNLPVIVHSRAAFEETLACIDEIGYHKGIIHCYSYGIEEAKEFIKRGWYISFSGNITYPKKNYDKEKTAELIRCVPENRLLLETDSPYLAPSPFRGKLNTPLLIEYVYAAVSEILGKNMQTLAEQIYNNCCECFAVKTA</sequence>
<dbReference type="Proteomes" id="UP000593915">
    <property type="component" value="Chromosome"/>
</dbReference>
<dbReference type="InterPro" id="IPR001130">
    <property type="entry name" value="TatD-like"/>
</dbReference>
<dbReference type="GO" id="GO:0016788">
    <property type="term" value="F:hydrolase activity, acting on ester bonds"/>
    <property type="evidence" value="ECO:0007669"/>
    <property type="project" value="InterPro"/>
</dbReference>
<protein>
    <submittedName>
        <fullName evidence="4">TatD family hydrolase</fullName>
    </submittedName>
</protein>
<reference evidence="4 5" key="1">
    <citation type="submission" date="2020-09" db="EMBL/GenBank/DDBJ databases">
        <title>Characterization of Treponema spp. from bovine digital dermatitis in Korea.</title>
        <authorList>
            <person name="Espiritu H.M."/>
            <person name="Cho Y.I."/>
            <person name="Mamuad L."/>
        </authorList>
    </citation>
    <scope>NUCLEOTIDE SEQUENCE [LARGE SCALE GENOMIC DNA]</scope>
    <source>
        <strain evidence="4 5">KS1</strain>
    </source>
</reference>
<dbReference type="CDD" id="cd01310">
    <property type="entry name" value="TatD_DNAse"/>
    <property type="match status" value="1"/>
</dbReference>
<name>A0A7S7AW48_9SPIR</name>
<dbReference type="Pfam" id="PF01026">
    <property type="entry name" value="TatD_DNase"/>
    <property type="match status" value="1"/>
</dbReference>
<dbReference type="AlphaFoldDB" id="A0A7S7AW48"/>
<dbReference type="RefSeq" id="WP_020966349.1">
    <property type="nucleotide sequence ID" value="NZ_CP045670.1"/>
</dbReference>
<dbReference type="GO" id="GO:0046872">
    <property type="term" value="F:metal ion binding"/>
    <property type="evidence" value="ECO:0007669"/>
    <property type="project" value="UniProtKB-KW"/>
</dbReference>
<evidence type="ECO:0000256" key="1">
    <source>
        <dbReference type="ARBA" id="ARBA00009275"/>
    </source>
</evidence>
<evidence type="ECO:0000313" key="5">
    <source>
        <dbReference type="Proteomes" id="UP000593915"/>
    </source>
</evidence>
<dbReference type="Gene3D" id="3.20.20.140">
    <property type="entry name" value="Metal-dependent hydrolases"/>
    <property type="match status" value="1"/>
</dbReference>
<feature type="binding site" evidence="3">
    <location>
        <position position="154"/>
    </location>
    <ligand>
        <name>a divalent metal cation</name>
        <dbReference type="ChEBI" id="CHEBI:60240"/>
        <label>2</label>
    </ligand>
</feature>
<gene>
    <name evidence="4" type="ORF">IFE08_10915</name>
</gene>
<dbReference type="InterPro" id="IPR032466">
    <property type="entry name" value="Metal_Hydrolase"/>
</dbReference>
<feature type="binding site" evidence="3">
    <location>
        <position position="105"/>
    </location>
    <ligand>
        <name>a divalent metal cation</name>
        <dbReference type="ChEBI" id="CHEBI:60240"/>
        <label>1</label>
    </ligand>
</feature>
<feature type="binding site" evidence="3">
    <location>
        <position position="177"/>
    </location>
    <ligand>
        <name>a divalent metal cation</name>
        <dbReference type="ChEBI" id="CHEBI:60240"/>
        <label>2</label>
    </ligand>
</feature>
<feature type="binding site" evidence="3">
    <location>
        <position position="8"/>
    </location>
    <ligand>
        <name>a divalent metal cation</name>
        <dbReference type="ChEBI" id="CHEBI:60240"/>
        <label>1</label>
    </ligand>
</feature>
<dbReference type="GeneID" id="301091008"/>
<dbReference type="PANTHER" id="PTHR46124:SF2">
    <property type="entry name" value="D-AMINOACYL-TRNA DEACYLASE"/>
    <property type="match status" value="1"/>
</dbReference>
<dbReference type="InterPro" id="IPR018228">
    <property type="entry name" value="DNase_TatD-rel_CS"/>
</dbReference>
<dbReference type="PIRSF" id="PIRSF005902">
    <property type="entry name" value="DNase_TatD"/>
    <property type="match status" value="1"/>
</dbReference>
<evidence type="ECO:0000256" key="3">
    <source>
        <dbReference type="PIRSR" id="PIRSR005902-1"/>
    </source>
</evidence>
<dbReference type="PROSITE" id="PS01090">
    <property type="entry name" value="TATD_2"/>
    <property type="match status" value="1"/>
</dbReference>
<feature type="binding site" evidence="3">
    <location>
        <position position="231"/>
    </location>
    <ligand>
        <name>a divalent metal cation</name>
        <dbReference type="ChEBI" id="CHEBI:60240"/>
        <label>1</label>
    </ligand>
</feature>
<keyword evidence="2 4" id="KW-0378">Hydrolase</keyword>
<comment type="similarity">
    <text evidence="1">Belongs to the metallo-dependent hydrolases superfamily. TatD-type hydrolase family.</text>
</comment>
<accession>A0A7S7AW48</accession>
<dbReference type="PROSITE" id="PS01091">
    <property type="entry name" value="TATD_3"/>
    <property type="match status" value="1"/>
</dbReference>
<organism evidence="4 5">
    <name type="scientific">Treponema pedis</name>
    <dbReference type="NCBI Taxonomy" id="409322"/>
    <lineage>
        <taxon>Bacteria</taxon>
        <taxon>Pseudomonadati</taxon>
        <taxon>Spirochaetota</taxon>
        <taxon>Spirochaetia</taxon>
        <taxon>Spirochaetales</taxon>
        <taxon>Treponemataceae</taxon>
        <taxon>Treponema</taxon>
    </lineage>
</organism>
<evidence type="ECO:0000256" key="2">
    <source>
        <dbReference type="ARBA" id="ARBA00022801"/>
    </source>
</evidence>
<evidence type="ECO:0000313" key="4">
    <source>
        <dbReference type="EMBL" id="QOW60319.1"/>
    </source>
</evidence>
<dbReference type="PANTHER" id="PTHR46124">
    <property type="entry name" value="D-AMINOACYL-TRNA DEACYLASE"/>
    <property type="match status" value="1"/>
</dbReference>
<keyword evidence="3" id="KW-0479">Metal-binding</keyword>
<dbReference type="SUPFAM" id="SSF51556">
    <property type="entry name" value="Metallo-dependent hydrolases"/>
    <property type="match status" value="1"/>
</dbReference>